<sequence>MKLINQILFFIAASITYARVDILKANKCEITLNEHYKKCFDYEGITMDNLESYCNFYHSSNCQKLYNEGITILNDCKVLDLESRSSVEKKYVDYFINFEVICSKNEFNQSCPMAYYHIFRNSNQSEARKVFNQYINDTCKSKRCTEIAIDATKKDIQLFKGSDYETKSPVDSSSLNKPYDGSIVNSEYEIDYTLAFLKSNYCSSHNQNSPYTNTYQPQTTNSYNTSNASSKKIINISFFIILILLSILI</sequence>
<dbReference type="EMBL" id="MCOG01000219">
    <property type="protein sequence ID" value="ORY24730.1"/>
    <property type="molecule type" value="Genomic_DNA"/>
</dbReference>
<keyword evidence="1" id="KW-0732">Signal</keyword>
<feature type="chain" id="PRO_5012553500" description="Transmembrane protein" evidence="1">
    <location>
        <begin position="19"/>
        <end position="249"/>
    </location>
</feature>
<evidence type="ECO:0000256" key="1">
    <source>
        <dbReference type="SAM" id="SignalP"/>
    </source>
</evidence>
<reference evidence="2 3" key="1">
    <citation type="submission" date="2016-08" db="EMBL/GenBank/DDBJ databases">
        <title>A Parts List for Fungal Cellulosomes Revealed by Comparative Genomics.</title>
        <authorList>
            <consortium name="DOE Joint Genome Institute"/>
            <person name="Haitjema C.H."/>
            <person name="Gilmore S.P."/>
            <person name="Henske J.K."/>
            <person name="Solomon K.V."/>
            <person name="De Groot R."/>
            <person name="Kuo A."/>
            <person name="Mondo S.J."/>
            <person name="Salamov A.A."/>
            <person name="Labutti K."/>
            <person name="Zhao Z."/>
            <person name="Chiniquy J."/>
            <person name="Barry K."/>
            <person name="Brewer H.M."/>
            <person name="Purvine S.O."/>
            <person name="Wright A.T."/>
            <person name="Boxma B."/>
            <person name="Van Alen T."/>
            <person name="Hackstein J.H."/>
            <person name="Baker S.E."/>
            <person name="Grigoriev I.V."/>
            <person name="O'Malley M.A."/>
        </authorList>
    </citation>
    <scope>NUCLEOTIDE SEQUENCE [LARGE SCALE GENOMIC DNA]</scope>
    <source>
        <strain evidence="2 3">G1</strain>
    </source>
</reference>
<accession>A0A1Y2AQY5</accession>
<name>A0A1Y2AQY5_9FUNG</name>
<protein>
    <recommendedName>
        <fullName evidence="4">Transmembrane protein</fullName>
    </recommendedName>
</protein>
<dbReference type="Proteomes" id="UP000193920">
    <property type="component" value="Unassembled WGS sequence"/>
</dbReference>
<evidence type="ECO:0008006" key="4">
    <source>
        <dbReference type="Google" id="ProtNLM"/>
    </source>
</evidence>
<evidence type="ECO:0000313" key="3">
    <source>
        <dbReference type="Proteomes" id="UP000193920"/>
    </source>
</evidence>
<organism evidence="2 3">
    <name type="scientific">Neocallimastix californiae</name>
    <dbReference type="NCBI Taxonomy" id="1754190"/>
    <lineage>
        <taxon>Eukaryota</taxon>
        <taxon>Fungi</taxon>
        <taxon>Fungi incertae sedis</taxon>
        <taxon>Chytridiomycota</taxon>
        <taxon>Chytridiomycota incertae sedis</taxon>
        <taxon>Neocallimastigomycetes</taxon>
        <taxon>Neocallimastigales</taxon>
        <taxon>Neocallimastigaceae</taxon>
        <taxon>Neocallimastix</taxon>
    </lineage>
</organism>
<evidence type="ECO:0000313" key="2">
    <source>
        <dbReference type="EMBL" id="ORY24730.1"/>
    </source>
</evidence>
<feature type="signal peptide" evidence="1">
    <location>
        <begin position="1"/>
        <end position="18"/>
    </location>
</feature>
<dbReference type="OrthoDB" id="10472574at2759"/>
<proteinExistence type="predicted"/>
<comment type="caution">
    <text evidence="2">The sequence shown here is derived from an EMBL/GenBank/DDBJ whole genome shotgun (WGS) entry which is preliminary data.</text>
</comment>
<keyword evidence="3" id="KW-1185">Reference proteome</keyword>
<gene>
    <name evidence="2" type="ORF">LY90DRAFT_706491</name>
</gene>
<dbReference type="AlphaFoldDB" id="A0A1Y2AQY5"/>